<dbReference type="EMBL" id="JAOVZQ010000001">
    <property type="protein sequence ID" value="MCY0095033.1"/>
    <property type="molecule type" value="Genomic_DNA"/>
</dbReference>
<keyword evidence="2" id="KW-1185">Reference proteome</keyword>
<evidence type="ECO:0000313" key="2">
    <source>
        <dbReference type="Proteomes" id="UP001081283"/>
    </source>
</evidence>
<evidence type="ECO:0008006" key="3">
    <source>
        <dbReference type="Google" id="ProtNLM"/>
    </source>
</evidence>
<proteinExistence type="predicted"/>
<dbReference type="Proteomes" id="UP001081283">
    <property type="component" value="Unassembled WGS sequence"/>
</dbReference>
<dbReference type="RefSeq" id="WP_267612937.1">
    <property type="nucleotide sequence ID" value="NZ_JAOVZQ010000001.1"/>
</dbReference>
<comment type="caution">
    <text evidence="1">The sequence shown here is derived from an EMBL/GenBank/DDBJ whole genome shotgun (WGS) entry which is preliminary data.</text>
</comment>
<organism evidence="1 2">
    <name type="scientific">Hoeflea ulvae</name>
    <dbReference type="NCBI Taxonomy" id="2983764"/>
    <lineage>
        <taxon>Bacteria</taxon>
        <taxon>Pseudomonadati</taxon>
        <taxon>Pseudomonadota</taxon>
        <taxon>Alphaproteobacteria</taxon>
        <taxon>Hyphomicrobiales</taxon>
        <taxon>Rhizobiaceae</taxon>
        <taxon>Hoeflea</taxon>
    </lineage>
</organism>
<reference evidence="1" key="1">
    <citation type="submission" date="2022-10" db="EMBL/GenBank/DDBJ databases">
        <title>Hoeflea sp. J2-29, isolated from marine algae.</title>
        <authorList>
            <person name="Kristyanto S."/>
            <person name="Kim J.M."/>
            <person name="Jeon C.O."/>
        </authorList>
    </citation>
    <scope>NUCLEOTIDE SEQUENCE</scope>
    <source>
        <strain evidence="1">J2-29</strain>
    </source>
</reference>
<evidence type="ECO:0000313" key="1">
    <source>
        <dbReference type="EMBL" id="MCY0095033.1"/>
    </source>
</evidence>
<protein>
    <recommendedName>
        <fullName evidence="3">Pyrroline-5-carboxylate reductase</fullName>
    </recommendedName>
</protein>
<name>A0ABT3YGK5_9HYPH</name>
<accession>A0ABT3YGK5</accession>
<gene>
    <name evidence="1" type="ORF">OEG82_13510</name>
</gene>
<sequence length="83" mass="9568">MTEPKDMIIPMLKEMRAEAREVRTEMKDGFADVKRRLDTIEGRQKSFNNALTADTMMSRFVTGDFEERIGALEKKVDQLIKGT</sequence>